<dbReference type="Proteomes" id="UP000050417">
    <property type="component" value="Unassembled WGS sequence"/>
</dbReference>
<dbReference type="STRING" id="1134406.ADN00_09705"/>
<name>A0A0P6X2V4_9CHLR</name>
<reference evidence="1 2" key="1">
    <citation type="submission" date="2015-07" db="EMBL/GenBank/DDBJ databases">
        <title>Genome sequence of Ornatilinea apprima DSM 23815.</title>
        <authorList>
            <person name="Hemp J."/>
            <person name="Ward L.M."/>
            <person name="Pace L.A."/>
            <person name="Fischer W.W."/>
        </authorList>
    </citation>
    <scope>NUCLEOTIDE SEQUENCE [LARGE SCALE GENOMIC DNA]</scope>
    <source>
        <strain evidence="1 2">P3M-1</strain>
    </source>
</reference>
<evidence type="ECO:0000313" key="2">
    <source>
        <dbReference type="Proteomes" id="UP000050417"/>
    </source>
</evidence>
<proteinExistence type="predicted"/>
<accession>A0A0P6X2V4</accession>
<dbReference type="InterPro" id="IPR024227">
    <property type="entry name" value="DUF3795"/>
</dbReference>
<protein>
    <recommendedName>
        <fullName evidence="3">DUF3795 domain-containing protein</fullName>
    </recommendedName>
</protein>
<dbReference type="EMBL" id="LGCL01000024">
    <property type="protein sequence ID" value="KPL77064.1"/>
    <property type="molecule type" value="Genomic_DNA"/>
</dbReference>
<comment type="caution">
    <text evidence="1">The sequence shown here is derived from an EMBL/GenBank/DDBJ whole genome shotgun (WGS) entry which is preliminary data.</text>
</comment>
<gene>
    <name evidence="1" type="ORF">ADN00_09705</name>
</gene>
<dbReference type="Pfam" id="PF12675">
    <property type="entry name" value="DUF3795"/>
    <property type="match status" value="1"/>
</dbReference>
<dbReference type="AlphaFoldDB" id="A0A0P6X2V4"/>
<evidence type="ECO:0008006" key="3">
    <source>
        <dbReference type="Google" id="ProtNLM"/>
    </source>
</evidence>
<keyword evidence="2" id="KW-1185">Reference proteome</keyword>
<evidence type="ECO:0000313" key="1">
    <source>
        <dbReference type="EMBL" id="KPL77064.1"/>
    </source>
</evidence>
<organism evidence="1 2">
    <name type="scientific">Ornatilinea apprima</name>
    <dbReference type="NCBI Taxonomy" id="1134406"/>
    <lineage>
        <taxon>Bacteria</taxon>
        <taxon>Bacillati</taxon>
        <taxon>Chloroflexota</taxon>
        <taxon>Anaerolineae</taxon>
        <taxon>Anaerolineales</taxon>
        <taxon>Anaerolineaceae</taxon>
        <taxon>Ornatilinea</taxon>
    </lineage>
</organism>
<sequence length="118" mass="13701">MARSKGLLKEKHLKDGCKGCRAQDKKCAWVKRDCVLLRKHQIAFCFECPNFPCENLKKFDERHIREDQLSPIENLLRIKEVGARQWLAEQAEAWKCPQCGGNLCVIDRECYDCGYPCP</sequence>